<sequence length="123" mass="13831">MKNFVFLILLTITSVSYAETFYYGKPATISGKLLLIKSTHPNQETFGGNEIAVTLDNEINVDGEEGLVKTRLIQLVDTDMGRYNLLYKKHGNHVKVNCKDLFRAHTGHHITKVLCFVDSAAFK</sequence>
<organism evidence="2 3">
    <name type="scientific">Acinetobacter rudis CIP 110305</name>
    <dbReference type="NCBI Taxonomy" id="421052"/>
    <lineage>
        <taxon>Bacteria</taxon>
        <taxon>Pseudomonadati</taxon>
        <taxon>Pseudomonadota</taxon>
        <taxon>Gammaproteobacteria</taxon>
        <taxon>Moraxellales</taxon>
        <taxon>Moraxellaceae</taxon>
        <taxon>Acinetobacter</taxon>
    </lineage>
</organism>
<dbReference type="STRING" id="632955.GCA_000829675_03155"/>
<gene>
    <name evidence="2" type="ORF">F945_01370</name>
</gene>
<dbReference type="eggNOG" id="ENOG502ZUAM">
    <property type="taxonomic scope" value="Bacteria"/>
</dbReference>
<dbReference type="Pfam" id="PF14485">
    <property type="entry name" value="DUF4431"/>
    <property type="match status" value="1"/>
</dbReference>
<protein>
    <recommendedName>
        <fullName evidence="1">DUF4431 domain-containing protein</fullName>
    </recommendedName>
</protein>
<dbReference type="InterPro" id="IPR027826">
    <property type="entry name" value="DUF4431"/>
</dbReference>
<evidence type="ECO:0000313" key="3">
    <source>
        <dbReference type="Proteomes" id="UP000014568"/>
    </source>
</evidence>
<dbReference type="RefSeq" id="WP_016655779.1">
    <property type="nucleotide sequence ID" value="NZ_KE340352.1"/>
</dbReference>
<dbReference type="HOGENOM" id="CLU_2010331_0_0_6"/>
<accession>S3N887</accession>
<feature type="domain" description="DUF4431" evidence="1">
    <location>
        <begin position="73"/>
        <end position="119"/>
    </location>
</feature>
<keyword evidence="3" id="KW-1185">Reference proteome</keyword>
<evidence type="ECO:0000259" key="1">
    <source>
        <dbReference type="Pfam" id="PF14485"/>
    </source>
</evidence>
<dbReference type="EMBL" id="ATGI01000017">
    <property type="protein sequence ID" value="EPF74603.1"/>
    <property type="molecule type" value="Genomic_DNA"/>
</dbReference>
<evidence type="ECO:0000313" key="2">
    <source>
        <dbReference type="EMBL" id="EPF74603.1"/>
    </source>
</evidence>
<name>S3N887_9GAMM</name>
<dbReference type="Proteomes" id="UP000014568">
    <property type="component" value="Unassembled WGS sequence"/>
</dbReference>
<dbReference type="AlphaFoldDB" id="S3N887"/>
<dbReference type="OrthoDB" id="6694397at2"/>
<proteinExistence type="predicted"/>
<reference evidence="2 3" key="1">
    <citation type="submission" date="2013-06" db="EMBL/GenBank/DDBJ databases">
        <title>The Genome Sequence of Acinetobacter rudis CIP 110305.</title>
        <authorList>
            <consortium name="The Broad Institute Genome Sequencing Platform"/>
            <consortium name="The Broad Institute Genome Sequencing Center for Infectious Disease"/>
            <person name="Cerqueira G."/>
            <person name="Feldgarden M."/>
            <person name="Courvalin P."/>
            <person name="Perichon B."/>
            <person name="Grillot-Courvalin C."/>
            <person name="Clermont D."/>
            <person name="Rocha E."/>
            <person name="Yoon E.-J."/>
            <person name="Nemec A."/>
            <person name="Young S.K."/>
            <person name="Zeng Q."/>
            <person name="Gargeya S."/>
            <person name="Fitzgerald M."/>
            <person name="Abouelleil A."/>
            <person name="Alvarado L."/>
            <person name="Berlin A.M."/>
            <person name="Chapman S.B."/>
            <person name="Dewar J."/>
            <person name="Goldberg J."/>
            <person name="Griggs A."/>
            <person name="Gujja S."/>
            <person name="Hansen M."/>
            <person name="Howarth C."/>
            <person name="Imamovic A."/>
            <person name="Larimer J."/>
            <person name="McCowan C."/>
            <person name="Murphy C."/>
            <person name="Pearson M."/>
            <person name="Priest M."/>
            <person name="Roberts A."/>
            <person name="Saif S."/>
            <person name="Shea T."/>
            <person name="Sykes S."/>
            <person name="Wortman J."/>
            <person name="Nusbaum C."/>
            <person name="Birren B."/>
        </authorList>
    </citation>
    <scope>NUCLEOTIDE SEQUENCE [LARGE SCALE GENOMIC DNA]</scope>
    <source>
        <strain evidence="2 3">CIP 110305</strain>
    </source>
</reference>
<comment type="caution">
    <text evidence="2">The sequence shown here is derived from an EMBL/GenBank/DDBJ whole genome shotgun (WGS) entry which is preliminary data.</text>
</comment>